<dbReference type="OrthoDB" id="7450771at2"/>
<sequence>MFDKLLENLNLDEIAGKLGLPADQIKSLTESLTANMGEGGDKMAALMQTAEQHGLPVEKIQEMLGGLGGGGAEDLLGKVGDMLGGDSGGLGGLADAAKGFFGKS</sequence>
<dbReference type="Proteomes" id="UP000290958">
    <property type="component" value="Unassembled WGS sequence"/>
</dbReference>
<dbReference type="AlphaFoldDB" id="A0A4Q1KFA3"/>
<comment type="caution">
    <text evidence="1">The sequence shown here is derived from an EMBL/GenBank/DDBJ whole genome shotgun (WGS) entry which is preliminary data.</text>
</comment>
<reference evidence="2" key="1">
    <citation type="submission" date="2019-01" db="EMBL/GenBank/DDBJ databases">
        <title>Cytophagaceae bacterium strain CAR-16.</title>
        <authorList>
            <person name="Chen W.-M."/>
        </authorList>
    </citation>
    <scope>NUCLEOTIDE SEQUENCE [LARGE SCALE GENOMIC DNA]</scope>
    <source>
        <strain evidence="2">CHR27</strain>
    </source>
</reference>
<dbReference type="RefSeq" id="WP_129404872.1">
    <property type="nucleotide sequence ID" value="NZ_SBKP01000013.1"/>
</dbReference>
<organism evidence="1 2">
    <name type="scientific">Sphingobium fluviale</name>
    <dbReference type="NCBI Taxonomy" id="2506423"/>
    <lineage>
        <taxon>Bacteria</taxon>
        <taxon>Pseudomonadati</taxon>
        <taxon>Pseudomonadota</taxon>
        <taxon>Alphaproteobacteria</taxon>
        <taxon>Sphingomonadales</taxon>
        <taxon>Sphingomonadaceae</taxon>
        <taxon>Sphingobium</taxon>
    </lineage>
</organism>
<name>A0A4Q1KFA3_9SPHN</name>
<protein>
    <submittedName>
        <fullName evidence="1">Uncharacterized protein</fullName>
    </submittedName>
</protein>
<evidence type="ECO:0000313" key="1">
    <source>
        <dbReference type="EMBL" id="RXR27229.1"/>
    </source>
</evidence>
<keyword evidence="2" id="KW-1185">Reference proteome</keyword>
<proteinExistence type="predicted"/>
<evidence type="ECO:0000313" key="2">
    <source>
        <dbReference type="Proteomes" id="UP000290958"/>
    </source>
</evidence>
<accession>A0A4Q1KFA3</accession>
<gene>
    <name evidence="1" type="ORF">EQG66_12195</name>
</gene>
<dbReference type="EMBL" id="SBKP01000013">
    <property type="protein sequence ID" value="RXR27229.1"/>
    <property type="molecule type" value="Genomic_DNA"/>
</dbReference>